<dbReference type="Proteomes" id="UP000542973">
    <property type="component" value="Unassembled WGS sequence"/>
</dbReference>
<keyword evidence="1" id="KW-1133">Transmembrane helix</keyword>
<feature type="transmembrane region" description="Helical" evidence="1">
    <location>
        <begin position="106"/>
        <end position="130"/>
    </location>
</feature>
<reference evidence="2 4" key="1">
    <citation type="submission" date="2020-05" db="EMBL/GenBank/DDBJ databases">
        <title>MicrobeNet Type strains.</title>
        <authorList>
            <person name="Nicholson A.C."/>
        </authorList>
    </citation>
    <scope>NUCLEOTIDE SEQUENCE [LARGE SCALE GENOMIC DNA]</scope>
    <source>
        <strain evidence="2 4">ATCC 700815</strain>
    </source>
</reference>
<feature type="transmembrane region" description="Helical" evidence="1">
    <location>
        <begin position="6"/>
        <end position="27"/>
    </location>
</feature>
<dbReference type="Proteomes" id="UP001056648">
    <property type="component" value="Chromosome 1"/>
</dbReference>
<feature type="transmembrane region" description="Helical" evidence="1">
    <location>
        <begin position="67"/>
        <end position="85"/>
    </location>
</feature>
<sequence>MAEAATLILMYGLVPLWLLAGLGDWACHRRERIERNAGTYESALHLLMLAEVGVPVLLALFLEINALVLAIMMVAVVVHAATAWWDVHYTYGRRIIGPTEQHMHGLLEVLPLSALALVAVAHWPQALALFGLGDRAPDFSLTPKQPPLPGWYVAAVLAATALCGVLPFVEEFYRCWRWRRRHGVEREQGAAVATEG</sequence>
<keyword evidence="1" id="KW-0472">Membrane</keyword>
<dbReference type="RefSeq" id="WP_151023173.1">
    <property type="nucleotide sequence ID" value="NZ_BAAAEB010000001.1"/>
</dbReference>
<evidence type="ECO:0000313" key="5">
    <source>
        <dbReference type="Proteomes" id="UP001056648"/>
    </source>
</evidence>
<evidence type="ECO:0000256" key="1">
    <source>
        <dbReference type="SAM" id="Phobius"/>
    </source>
</evidence>
<dbReference type="EMBL" id="JABEMD010000017">
    <property type="protein sequence ID" value="NNH11594.1"/>
    <property type="molecule type" value="Genomic_DNA"/>
</dbReference>
<feature type="transmembrane region" description="Helical" evidence="1">
    <location>
        <begin position="39"/>
        <end position="61"/>
    </location>
</feature>
<evidence type="ECO:0000313" key="2">
    <source>
        <dbReference type="EMBL" id="NNH11594.1"/>
    </source>
</evidence>
<protein>
    <submittedName>
        <fullName evidence="2">Diguanylate cyclase</fullName>
    </submittedName>
</protein>
<accession>A0A849BBU4</accession>
<feature type="transmembrane region" description="Helical" evidence="1">
    <location>
        <begin position="150"/>
        <end position="169"/>
    </location>
</feature>
<reference evidence="3" key="2">
    <citation type="submission" date="2022-06" db="EMBL/GenBank/DDBJ databases">
        <title>Complete genome sequence and characterization of Cupriavidus gilardii QJ1 isolated from contaminating cells.</title>
        <authorList>
            <person name="Qi J."/>
        </authorList>
    </citation>
    <scope>NUCLEOTIDE SEQUENCE</scope>
    <source>
        <strain evidence="3">QJ1</strain>
    </source>
</reference>
<name>A0A849BBU4_9BURK</name>
<keyword evidence="1" id="KW-0812">Transmembrane</keyword>
<proteinExistence type="predicted"/>
<gene>
    <name evidence="2" type="ORF">HLB16_11960</name>
    <name evidence="3" type="ORF">NDR89_08745</name>
</gene>
<evidence type="ECO:0000313" key="3">
    <source>
        <dbReference type="EMBL" id="USE77321.1"/>
    </source>
</evidence>
<organism evidence="2 4">
    <name type="scientific">Cupriavidus gilardii</name>
    <dbReference type="NCBI Taxonomy" id="82541"/>
    <lineage>
        <taxon>Bacteria</taxon>
        <taxon>Pseudomonadati</taxon>
        <taxon>Pseudomonadota</taxon>
        <taxon>Betaproteobacteria</taxon>
        <taxon>Burkholderiales</taxon>
        <taxon>Burkholderiaceae</taxon>
        <taxon>Cupriavidus</taxon>
    </lineage>
</organism>
<dbReference type="EMBL" id="CP098735">
    <property type="protein sequence ID" value="USE77321.1"/>
    <property type="molecule type" value="Genomic_DNA"/>
</dbReference>
<dbReference type="AlphaFoldDB" id="A0A849BBU4"/>
<evidence type="ECO:0000313" key="4">
    <source>
        <dbReference type="Proteomes" id="UP000542973"/>
    </source>
</evidence>
<keyword evidence="5" id="KW-1185">Reference proteome</keyword>